<dbReference type="EMBL" id="JADJEV010000003">
    <property type="protein sequence ID" value="MBK6973357.1"/>
    <property type="molecule type" value="Genomic_DNA"/>
</dbReference>
<reference evidence="1" key="1">
    <citation type="submission" date="2020-10" db="EMBL/GenBank/DDBJ databases">
        <title>Connecting structure to function with the recovery of over 1000 high-quality activated sludge metagenome-assembled genomes encoding full-length rRNA genes using long-read sequencing.</title>
        <authorList>
            <person name="Singleton C.M."/>
            <person name="Petriglieri F."/>
            <person name="Kristensen J.M."/>
            <person name="Kirkegaard R.H."/>
            <person name="Michaelsen T.Y."/>
            <person name="Andersen M.H."/>
            <person name="Karst S.M."/>
            <person name="Dueholm M.S."/>
            <person name="Nielsen P.H."/>
            <person name="Albertsen M."/>
        </authorList>
    </citation>
    <scope>NUCLEOTIDE SEQUENCE</scope>
    <source>
        <strain evidence="1">Bjer_18-Q3-R1-45_BAT3C.347</strain>
    </source>
</reference>
<organism evidence="1 2">
    <name type="scientific">Candidatus Methylophosphatis roskildensis</name>
    <dbReference type="NCBI Taxonomy" id="2899263"/>
    <lineage>
        <taxon>Bacteria</taxon>
        <taxon>Pseudomonadati</taxon>
        <taxon>Pseudomonadota</taxon>
        <taxon>Betaproteobacteria</taxon>
        <taxon>Nitrosomonadales</taxon>
        <taxon>Sterolibacteriaceae</taxon>
        <taxon>Candidatus Methylophosphatis</taxon>
    </lineage>
</organism>
<gene>
    <name evidence="1" type="ORF">IPH26_10575</name>
</gene>
<proteinExistence type="predicted"/>
<name>A0A9D7HKS5_9PROT</name>
<protein>
    <submittedName>
        <fullName evidence="1">Uncharacterized protein</fullName>
    </submittedName>
</protein>
<evidence type="ECO:0000313" key="1">
    <source>
        <dbReference type="EMBL" id="MBK6973357.1"/>
    </source>
</evidence>
<accession>A0A9D7HKS5</accession>
<evidence type="ECO:0000313" key="2">
    <source>
        <dbReference type="Proteomes" id="UP000807785"/>
    </source>
</evidence>
<dbReference type="AlphaFoldDB" id="A0A9D7HKS5"/>
<dbReference type="Proteomes" id="UP000807785">
    <property type="component" value="Unassembled WGS sequence"/>
</dbReference>
<sequence length="155" mass="16948">MSDVFRILNLASVEALCLLRQRALRLDAESRNLYLGRWERVEIDKSHFASIADGQVLAPMSFEIISAFQDMSDHLHYHADSDAVITVLGADEGFEDPVGCTVLYKGVSFAACAGITLQVPRNTVHSFSGGATPVTFLSMQSSRIDEDYHVAEAGP</sequence>
<comment type="caution">
    <text evidence="1">The sequence shown here is derived from an EMBL/GenBank/DDBJ whole genome shotgun (WGS) entry which is preliminary data.</text>
</comment>